<accession>A0AAE3SEY4</accession>
<keyword evidence="1" id="KW-0812">Transmembrane</keyword>
<dbReference type="RefSeq" id="WP_301189185.1">
    <property type="nucleotide sequence ID" value="NZ_JAPDPJ010000005.1"/>
</dbReference>
<evidence type="ECO:0008006" key="4">
    <source>
        <dbReference type="Google" id="ProtNLM"/>
    </source>
</evidence>
<reference evidence="2" key="1">
    <citation type="submission" date="2022-10" db="EMBL/GenBank/DDBJ databases">
        <authorList>
            <person name="Yu W.X."/>
        </authorList>
    </citation>
    <scope>NUCLEOTIDE SEQUENCE</scope>
    <source>
        <strain evidence="2">AAT</strain>
    </source>
</reference>
<keyword evidence="3" id="KW-1185">Reference proteome</keyword>
<keyword evidence="1" id="KW-1133">Transmembrane helix</keyword>
<gene>
    <name evidence="2" type="ORF">OM075_04005</name>
</gene>
<comment type="caution">
    <text evidence="2">The sequence shown here is derived from an EMBL/GenBank/DDBJ whole genome shotgun (WGS) entry which is preliminary data.</text>
</comment>
<proteinExistence type="predicted"/>
<sequence>MRTASVIYFTAIFLITILFNGCGIKRKNGGVVDHGTIVFHIDYLNEMKTSSVSNMMPDKWLYSFNKNRIKHELKASFNVFSLSFVSESPTDSCDVLFSFMDKNMYYPIAINDHFFLYDNDAKVIVTYEPDVTKDIAGFKCSKANIKFEGHEPFDVYYTDEIHILEPNRHTPLKVIPGVLMEFTVEYNGLKLHLKAKDFLDEKPALNNFKIPKNAVLSNRDEVVAMVNTLINTFQ</sequence>
<evidence type="ECO:0000313" key="3">
    <source>
        <dbReference type="Proteomes" id="UP001209229"/>
    </source>
</evidence>
<evidence type="ECO:0000313" key="2">
    <source>
        <dbReference type="EMBL" id="MCW3785613.1"/>
    </source>
</evidence>
<dbReference type="AlphaFoldDB" id="A0AAE3SEY4"/>
<keyword evidence="1" id="KW-0472">Membrane</keyword>
<evidence type="ECO:0000256" key="1">
    <source>
        <dbReference type="SAM" id="Phobius"/>
    </source>
</evidence>
<protein>
    <recommendedName>
        <fullName evidence="4">GLPGLI family protein</fullName>
    </recommendedName>
</protein>
<name>A0AAE3SEY4_9BACT</name>
<dbReference type="EMBL" id="JAPDPJ010000005">
    <property type="protein sequence ID" value="MCW3785613.1"/>
    <property type="molecule type" value="Genomic_DNA"/>
</dbReference>
<feature type="transmembrane region" description="Helical" evidence="1">
    <location>
        <begin position="6"/>
        <end position="24"/>
    </location>
</feature>
<dbReference type="Proteomes" id="UP001209229">
    <property type="component" value="Unassembled WGS sequence"/>
</dbReference>
<organism evidence="2 3">
    <name type="scientific">Plebeiibacterium sediminum</name>
    <dbReference type="NCBI Taxonomy" id="2992112"/>
    <lineage>
        <taxon>Bacteria</taxon>
        <taxon>Pseudomonadati</taxon>
        <taxon>Bacteroidota</taxon>
        <taxon>Bacteroidia</taxon>
        <taxon>Marinilabiliales</taxon>
        <taxon>Marinilabiliaceae</taxon>
        <taxon>Plebeiibacterium</taxon>
    </lineage>
</organism>